<sequence length="264" mass="29335">MTRHMLLNNIDHQDLRVLHQFAGNFGDAVAVLPAFALEWTELQKNYPILLRAVADPPAQQPRWQAVVLLGFAADENLFLTTTPTPHSTANGWDARYIPLAAEKGPFLIGFQRPGSMLAAEQQQPDPRDAVVHIDVEHPKVTRAAAGLPLFLPQGGASPYLQYISGRLQQIQQSLALAPVLFQALEQLDLIEPLNIEFSLENGEKHRLTGNYSISSARLAALSGDDLQRLNQSGFLPLLYAQLSSLSNIQQLVDRKNQRLRQQQL</sequence>
<accession>A0ABV6B8S1</accession>
<dbReference type="EMBL" id="JBHLXP010000001">
    <property type="protein sequence ID" value="MFC0047265.1"/>
    <property type="molecule type" value="Genomic_DNA"/>
</dbReference>
<proteinExistence type="predicted"/>
<dbReference type="InterPro" id="IPR010836">
    <property type="entry name" value="SapC"/>
</dbReference>
<name>A0ABV6B8S1_9GAMM</name>
<evidence type="ECO:0000313" key="2">
    <source>
        <dbReference type="Proteomes" id="UP001589813"/>
    </source>
</evidence>
<organism evidence="1 2">
    <name type="scientific">Rheinheimera tilapiae</name>
    <dbReference type="NCBI Taxonomy" id="875043"/>
    <lineage>
        <taxon>Bacteria</taxon>
        <taxon>Pseudomonadati</taxon>
        <taxon>Pseudomonadota</taxon>
        <taxon>Gammaproteobacteria</taxon>
        <taxon>Chromatiales</taxon>
        <taxon>Chromatiaceae</taxon>
        <taxon>Rheinheimera</taxon>
    </lineage>
</organism>
<comment type="caution">
    <text evidence="1">The sequence shown here is derived from an EMBL/GenBank/DDBJ whole genome shotgun (WGS) entry which is preliminary data.</text>
</comment>
<evidence type="ECO:0000313" key="1">
    <source>
        <dbReference type="EMBL" id="MFC0047265.1"/>
    </source>
</evidence>
<reference evidence="1 2" key="1">
    <citation type="submission" date="2024-09" db="EMBL/GenBank/DDBJ databases">
        <authorList>
            <person name="Sun Q."/>
            <person name="Mori K."/>
        </authorList>
    </citation>
    <scope>NUCLEOTIDE SEQUENCE [LARGE SCALE GENOMIC DNA]</scope>
    <source>
        <strain evidence="1 2">KCTC 23315</strain>
    </source>
</reference>
<dbReference type="Proteomes" id="UP001589813">
    <property type="component" value="Unassembled WGS sequence"/>
</dbReference>
<protein>
    <submittedName>
        <fullName evidence="1">SapC family protein</fullName>
    </submittedName>
</protein>
<gene>
    <name evidence="1" type="ORF">ACFFJP_03045</name>
</gene>
<dbReference type="Pfam" id="PF07277">
    <property type="entry name" value="SapC"/>
    <property type="match status" value="1"/>
</dbReference>
<dbReference type="RefSeq" id="WP_377240389.1">
    <property type="nucleotide sequence ID" value="NZ_JBHLXP010000001.1"/>
</dbReference>
<keyword evidence="2" id="KW-1185">Reference proteome</keyword>